<name>A0ABD0QKI5_CIRMR</name>
<dbReference type="PANTHER" id="PTHR45930">
    <property type="entry name" value="G-PROTEIN COUPLED RECEPTOR 124-LIKE PROTEIN"/>
    <property type="match status" value="1"/>
</dbReference>
<dbReference type="AlphaFoldDB" id="A0ABD0QKI5"/>
<feature type="non-terminal residue" evidence="3">
    <location>
        <position position="70"/>
    </location>
</feature>
<dbReference type="Proteomes" id="UP001529510">
    <property type="component" value="Unassembled WGS sequence"/>
</dbReference>
<protein>
    <submittedName>
        <fullName evidence="3">Uncharacterized protein</fullName>
    </submittedName>
</protein>
<reference evidence="3 4" key="1">
    <citation type="submission" date="2024-05" db="EMBL/GenBank/DDBJ databases">
        <title>Genome sequencing and assembly of Indian major carp, Cirrhinus mrigala (Hamilton, 1822).</title>
        <authorList>
            <person name="Mohindra V."/>
            <person name="Chowdhury L.M."/>
            <person name="Lal K."/>
            <person name="Jena J.K."/>
        </authorList>
    </citation>
    <scope>NUCLEOTIDE SEQUENCE [LARGE SCALE GENOMIC DNA]</scope>
    <source>
        <strain evidence="3">CM1030</strain>
        <tissue evidence="3">Blood</tissue>
    </source>
</reference>
<evidence type="ECO:0000313" key="3">
    <source>
        <dbReference type="EMBL" id="KAL0186553.1"/>
    </source>
</evidence>
<dbReference type="InterPro" id="IPR051963">
    <property type="entry name" value="Adhesion_GPCR_A"/>
</dbReference>
<evidence type="ECO:0000256" key="1">
    <source>
        <dbReference type="ARBA" id="ARBA00007343"/>
    </source>
</evidence>
<comment type="similarity">
    <text evidence="1">Belongs to the G-protein coupled receptor 2 family. Adhesion G-protein coupled receptor (ADGR) subfamily.</text>
</comment>
<evidence type="ECO:0000313" key="4">
    <source>
        <dbReference type="Proteomes" id="UP001529510"/>
    </source>
</evidence>
<gene>
    <name evidence="3" type="ORF">M9458_018223</name>
</gene>
<comment type="caution">
    <text evidence="3">The sequence shown here is derived from an EMBL/GenBank/DDBJ whole genome shotgun (WGS) entry which is preliminary data.</text>
</comment>
<keyword evidence="4" id="KW-1185">Reference proteome</keyword>
<proteinExistence type="inferred from homology"/>
<evidence type="ECO:0000256" key="2">
    <source>
        <dbReference type="ARBA" id="ARBA00023170"/>
    </source>
</evidence>
<feature type="non-terminal residue" evidence="3">
    <location>
        <position position="1"/>
    </location>
</feature>
<accession>A0ABD0QKI5</accession>
<sequence length="70" mass="7917">GPLELHTLSLLPSLRQVVFKGDRLPFHCTASLVDKVTALHWRHNRQPVATNPTHGIHLEESVQHDCTFIT</sequence>
<keyword evidence="2" id="KW-0675">Receptor</keyword>
<dbReference type="PANTHER" id="PTHR45930:SF1">
    <property type="entry name" value="ADHESION G PROTEIN-COUPLED RECEPTOR A2"/>
    <property type="match status" value="1"/>
</dbReference>
<organism evidence="3 4">
    <name type="scientific">Cirrhinus mrigala</name>
    <name type="common">Mrigala</name>
    <dbReference type="NCBI Taxonomy" id="683832"/>
    <lineage>
        <taxon>Eukaryota</taxon>
        <taxon>Metazoa</taxon>
        <taxon>Chordata</taxon>
        <taxon>Craniata</taxon>
        <taxon>Vertebrata</taxon>
        <taxon>Euteleostomi</taxon>
        <taxon>Actinopterygii</taxon>
        <taxon>Neopterygii</taxon>
        <taxon>Teleostei</taxon>
        <taxon>Ostariophysi</taxon>
        <taxon>Cypriniformes</taxon>
        <taxon>Cyprinidae</taxon>
        <taxon>Labeoninae</taxon>
        <taxon>Labeonini</taxon>
        <taxon>Cirrhinus</taxon>
    </lineage>
</organism>
<dbReference type="EMBL" id="JAMKFB020000008">
    <property type="protein sequence ID" value="KAL0186553.1"/>
    <property type="molecule type" value="Genomic_DNA"/>
</dbReference>